<dbReference type="InterPro" id="IPR002182">
    <property type="entry name" value="NB-ARC"/>
</dbReference>
<dbReference type="PANTHER" id="PTHR47691">
    <property type="entry name" value="REGULATOR-RELATED"/>
    <property type="match status" value="1"/>
</dbReference>
<dbReference type="InterPro" id="IPR011990">
    <property type="entry name" value="TPR-like_helical_dom_sf"/>
</dbReference>
<keyword evidence="3" id="KW-1185">Reference proteome</keyword>
<dbReference type="SUPFAM" id="SSF52540">
    <property type="entry name" value="P-loop containing nucleoside triphosphate hydrolases"/>
    <property type="match status" value="1"/>
</dbReference>
<dbReference type="Pfam" id="PF00931">
    <property type="entry name" value="NB-ARC"/>
    <property type="match status" value="1"/>
</dbReference>
<accession>A0ABV8G2U6</accession>
<reference evidence="3" key="1">
    <citation type="journal article" date="2019" name="Int. J. Syst. Evol. Microbiol.">
        <title>The Global Catalogue of Microorganisms (GCM) 10K type strain sequencing project: providing services to taxonomists for standard genome sequencing and annotation.</title>
        <authorList>
            <consortium name="The Broad Institute Genomics Platform"/>
            <consortium name="The Broad Institute Genome Sequencing Center for Infectious Disease"/>
            <person name="Wu L."/>
            <person name="Ma J."/>
        </authorList>
    </citation>
    <scope>NUCLEOTIDE SEQUENCE [LARGE SCALE GENOMIC DNA]</scope>
    <source>
        <strain evidence="3">TBRC 1276</strain>
    </source>
</reference>
<dbReference type="PANTHER" id="PTHR47691:SF3">
    <property type="entry name" value="HTH-TYPE TRANSCRIPTIONAL REGULATOR RV0890C-RELATED"/>
    <property type="match status" value="1"/>
</dbReference>
<protein>
    <submittedName>
        <fullName evidence="2">ATP-binding protein</fullName>
    </submittedName>
</protein>
<dbReference type="EMBL" id="JBHSBI010000003">
    <property type="protein sequence ID" value="MFC4007320.1"/>
    <property type="molecule type" value="Genomic_DNA"/>
</dbReference>
<dbReference type="InterPro" id="IPR027417">
    <property type="entry name" value="P-loop_NTPase"/>
</dbReference>
<comment type="caution">
    <text evidence="2">The sequence shown here is derived from an EMBL/GenBank/DDBJ whole genome shotgun (WGS) entry which is preliminary data.</text>
</comment>
<name>A0ABV8G2U6_9ACTN</name>
<gene>
    <name evidence="2" type="ORF">ACFOY2_08810</name>
</gene>
<dbReference type="Proteomes" id="UP001595851">
    <property type="component" value="Unassembled WGS sequence"/>
</dbReference>
<dbReference type="Gene3D" id="1.25.40.10">
    <property type="entry name" value="Tetratricopeptide repeat domain"/>
    <property type="match status" value="1"/>
</dbReference>
<dbReference type="Gene3D" id="3.40.50.300">
    <property type="entry name" value="P-loop containing nucleotide triphosphate hydrolases"/>
    <property type="match status" value="1"/>
</dbReference>
<keyword evidence="2" id="KW-0067">ATP-binding</keyword>
<dbReference type="PRINTS" id="PR00364">
    <property type="entry name" value="DISEASERSIST"/>
</dbReference>
<dbReference type="GO" id="GO:0005524">
    <property type="term" value="F:ATP binding"/>
    <property type="evidence" value="ECO:0007669"/>
    <property type="project" value="UniProtKB-KW"/>
</dbReference>
<sequence>MSSLIGRHEELATIRRACLRSRLVTLTGVGGVGKTRLALRAAAALQSRFQDGAWLVELSALDEDALVPHTIAEALPLADRTTRPMTEVLAEYLADRELLLVLDTCEHLIEACSRTVRALLEAAPKLTVIATSRRPLEVPDERALTIDPLPVPDAEGTGAQDAVLLLADRTAAVVPGFAVTEHNRAALARLCRRLEGLPLAIELAAARLRELPVEELCERLDDRFALLGDTDSAVLDADPPWHQALRTAIGWSHELCTPAERLLWARLSVFAGSFEDEAAVQVCADARLPEQDIPELLARLAAKSILMWTPTGGGERHRMLDTIREYGAIWLRALGEQDTARRRHRDFFLRMARRGSAAWLGPDQVSWNDRIIAEHDNLRTALDFSLTGPADHTGVELAAALWFFWYPCGFLKEGQHYLERALERDTEPGPMRNRALWVCSLTLIVQGDATAGLVWATQCAATAEQLGDAAAAHAARAMDMAAATIRGDLTQALALADELLAEHRPDDGLSLPTLLARLCRSHVHTAEGRVEDAIKALQELYAECDRYGEHWMRANADLFRGQAELALGRPEAAQGYGRAALEVKHRLHDIIGIAMALDVLACSAAAAGRGEPAARLLGLAQQVWDTVGQARLGIREWVAAGQACELQAREAIGDQAYQSAFHAGYDTGLDTGILNTLRPAGHP</sequence>
<evidence type="ECO:0000313" key="2">
    <source>
        <dbReference type="EMBL" id="MFC4007320.1"/>
    </source>
</evidence>
<proteinExistence type="predicted"/>
<organism evidence="2 3">
    <name type="scientific">Nonomuraea purpurea</name>
    <dbReference type="NCBI Taxonomy" id="1849276"/>
    <lineage>
        <taxon>Bacteria</taxon>
        <taxon>Bacillati</taxon>
        <taxon>Actinomycetota</taxon>
        <taxon>Actinomycetes</taxon>
        <taxon>Streptosporangiales</taxon>
        <taxon>Streptosporangiaceae</taxon>
        <taxon>Nonomuraea</taxon>
    </lineage>
</organism>
<dbReference type="RefSeq" id="WP_379527438.1">
    <property type="nucleotide sequence ID" value="NZ_JBHSBI010000003.1"/>
</dbReference>
<keyword evidence="2" id="KW-0547">Nucleotide-binding</keyword>
<evidence type="ECO:0000259" key="1">
    <source>
        <dbReference type="Pfam" id="PF00931"/>
    </source>
</evidence>
<feature type="domain" description="NB-ARC" evidence="1">
    <location>
        <begin position="23"/>
        <end position="133"/>
    </location>
</feature>
<evidence type="ECO:0000313" key="3">
    <source>
        <dbReference type="Proteomes" id="UP001595851"/>
    </source>
</evidence>
<dbReference type="SUPFAM" id="SSF48452">
    <property type="entry name" value="TPR-like"/>
    <property type="match status" value="1"/>
</dbReference>